<sequence length="69" mass="8031">MTINKRINTNIGNKMSEKGREGFRGELREMHEAVCVDCGKTTKVPFKPDGIRPVYCKECFQIRKSRRKN</sequence>
<gene>
    <name evidence="2" type="ORF">AMQ74_01244</name>
</gene>
<proteinExistence type="predicted"/>
<dbReference type="EMBL" id="LNGD01000079">
    <property type="protein sequence ID" value="KYC50540.1"/>
    <property type="molecule type" value="Genomic_DNA"/>
</dbReference>
<dbReference type="InterPro" id="IPR026363">
    <property type="entry name" value="CxxC-x17-CxxC_dom"/>
</dbReference>
<reference evidence="2 3" key="1">
    <citation type="journal article" date="2016" name="ISME J.">
        <title>Chasing the elusive Euryarchaeota class WSA2: genomes reveal a uniquely fastidious methyl-reducing methanogen.</title>
        <authorList>
            <person name="Nobu M.K."/>
            <person name="Narihiro T."/>
            <person name="Kuroda K."/>
            <person name="Mei R."/>
            <person name="Liu W.T."/>
        </authorList>
    </citation>
    <scope>NUCLEOTIDE SEQUENCE [LARGE SCALE GENOMIC DNA]</scope>
    <source>
        <strain evidence="2">U1lsi0528_Bin089</strain>
    </source>
</reference>
<organism evidence="2 3">
    <name type="scientific">Candidatus Methanofastidiosum methylothiophilum</name>
    <dbReference type="NCBI Taxonomy" id="1705564"/>
    <lineage>
        <taxon>Archaea</taxon>
        <taxon>Methanobacteriati</taxon>
        <taxon>Methanobacteriota</taxon>
        <taxon>Stenosarchaea group</taxon>
        <taxon>Candidatus Methanofastidiosia</taxon>
        <taxon>Candidatus Methanofastidiosales</taxon>
        <taxon>Candidatus Methanofastidiosaceae</taxon>
        <taxon>Candidatus Methanofastidiosum</taxon>
    </lineage>
</organism>
<comment type="caution">
    <text evidence="2">The sequence shown here is derived from an EMBL/GenBank/DDBJ whole genome shotgun (WGS) entry which is preliminary data.</text>
</comment>
<evidence type="ECO:0000313" key="2">
    <source>
        <dbReference type="EMBL" id="KYC50540.1"/>
    </source>
</evidence>
<dbReference type="NCBIfam" id="TIGR04272">
    <property type="entry name" value="cxxc_cxxc_Mbark"/>
    <property type="match status" value="1"/>
</dbReference>
<dbReference type="Pfam" id="PF23477">
    <property type="entry name" value="zf_Tbcl_2"/>
    <property type="match status" value="1"/>
</dbReference>
<feature type="domain" description="CxxC-x17-CxxC" evidence="1">
    <location>
        <begin position="28"/>
        <end position="63"/>
    </location>
</feature>
<dbReference type="Proteomes" id="UP000075578">
    <property type="component" value="Unassembled WGS sequence"/>
</dbReference>
<protein>
    <recommendedName>
        <fullName evidence="1">CxxC-x17-CxxC domain-containing protein</fullName>
    </recommendedName>
</protein>
<evidence type="ECO:0000259" key="1">
    <source>
        <dbReference type="Pfam" id="PF23477"/>
    </source>
</evidence>
<dbReference type="AlphaFoldDB" id="A0A150J001"/>
<evidence type="ECO:0000313" key="3">
    <source>
        <dbReference type="Proteomes" id="UP000075578"/>
    </source>
</evidence>
<name>A0A150J001_9EURY</name>
<accession>A0A150J001</accession>